<evidence type="ECO:0000313" key="1">
    <source>
        <dbReference type="EMBL" id="GAG85353.1"/>
    </source>
</evidence>
<name>X1BMQ1_9ZZZZ</name>
<gene>
    <name evidence="1" type="ORF">S01H4_34155</name>
</gene>
<dbReference type="SFLD" id="SFLDS00003">
    <property type="entry name" value="Haloacid_Dehalogenase"/>
    <property type="match status" value="1"/>
</dbReference>
<dbReference type="InterPro" id="IPR006439">
    <property type="entry name" value="HAD-SF_hydro_IA"/>
</dbReference>
<dbReference type="Pfam" id="PF13419">
    <property type="entry name" value="HAD_2"/>
    <property type="match status" value="1"/>
</dbReference>
<dbReference type="GO" id="GO:0006281">
    <property type="term" value="P:DNA repair"/>
    <property type="evidence" value="ECO:0007669"/>
    <property type="project" value="TreeGrafter"/>
</dbReference>
<sequence>PVIIFDLDGTLLDTVDDIGSAANQVLKEMGYSSHPLSAYQQFVGSGVAVLFERALPQENADRNVVNECCLRFGQAYEAYWNQASAPYERIPELLAQLLELDYRLAVLSNKPDLFAQKCVSTYFAPYRFDPVFGQRPGVARKPDPQAVRAIMKYHDVSAKQTLFVGDSEIDIQTAQNAGIFSVGVAWGYRSPESLIAQGVDLIIDQPSDLLSFLREHS</sequence>
<dbReference type="Gene3D" id="1.10.150.240">
    <property type="entry name" value="Putative phosphatase, domain 2"/>
    <property type="match status" value="1"/>
</dbReference>
<dbReference type="AlphaFoldDB" id="X1BMQ1"/>
<dbReference type="InterPro" id="IPR050155">
    <property type="entry name" value="HAD-like_hydrolase_sf"/>
</dbReference>
<dbReference type="SFLD" id="SFLDG01129">
    <property type="entry name" value="C1.5:_HAD__Beta-PGM__Phosphata"/>
    <property type="match status" value="1"/>
</dbReference>
<accession>X1BMQ1</accession>
<dbReference type="InterPro" id="IPR023198">
    <property type="entry name" value="PGP-like_dom2"/>
</dbReference>
<protein>
    <recommendedName>
        <fullName evidence="2">Phosphoglycolate phosphatase</fullName>
    </recommendedName>
</protein>
<reference evidence="1" key="1">
    <citation type="journal article" date="2014" name="Front. Microbiol.">
        <title>High frequency of phylogenetically diverse reductive dehalogenase-homologous genes in deep subseafloor sedimentary metagenomes.</title>
        <authorList>
            <person name="Kawai M."/>
            <person name="Futagami T."/>
            <person name="Toyoda A."/>
            <person name="Takaki Y."/>
            <person name="Nishi S."/>
            <person name="Hori S."/>
            <person name="Arai W."/>
            <person name="Tsubouchi T."/>
            <person name="Morono Y."/>
            <person name="Uchiyama I."/>
            <person name="Ito T."/>
            <person name="Fujiyama A."/>
            <person name="Inagaki F."/>
            <person name="Takami H."/>
        </authorList>
    </citation>
    <scope>NUCLEOTIDE SEQUENCE</scope>
    <source>
        <strain evidence="1">Expedition CK06-06</strain>
    </source>
</reference>
<evidence type="ECO:0008006" key="2">
    <source>
        <dbReference type="Google" id="ProtNLM"/>
    </source>
</evidence>
<proteinExistence type="predicted"/>
<dbReference type="InterPro" id="IPR023214">
    <property type="entry name" value="HAD_sf"/>
</dbReference>
<dbReference type="EMBL" id="BART01018056">
    <property type="protein sequence ID" value="GAG85353.1"/>
    <property type="molecule type" value="Genomic_DNA"/>
</dbReference>
<comment type="caution">
    <text evidence="1">The sequence shown here is derived from an EMBL/GenBank/DDBJ whole genome shotgun (WGS) entry which is preliminary data.</text>
</comment>
<dbReference type="GO" id="GO:0005829">
    <property type="term" value="C:cytosol"/>
    <property type="evidence" value="ECO:0007669"/>
    <property type="project" value="TreeGrafter"/>
</dbReference>
<dbReference type="Gene3D" id="3.40.50.1000">
    <property type="entry name" value="HAD superfamily/HAD-like"/>
    <property type="match status" value="1"/>
</dbReference>
<dbReference type="GO" id="GO:0008967">
    <property type="term" value="F:phosphoglycolate phosphatase activity"/>
    <property type="evidence" value="ECO:0007669"/>
    <property type="project" value="TreeGrafter"/>
</dbReference>
<dbReference type="InterPro" id="IPR041492">
    <property type="entry name" value="HAD_2"/>
</dbReference>
<dbReference type="SFLD" id="SFLDG01135">
    <property type="entry name" value="C1.5.6:_HAD__Beta-PGM__Phospha"/>
    <property type="match status" value="1"/>
</dbReference>
<organism evidence="1">
    <name type="scientific">marine sediment metagenome</name>
    <dbReference type="NCBI Taxonomy" id="412755"/>
    <lineage>
        <taxon>unclassified sequences</taxon>
        <taxon>metagenomes</taxon>
        <taxon>ecological metagenomes</taxon>
    </lineage>
</organism>
<dbReference type="SUPFAM" id="SSF56784">
    <property type="entry name" value="HAD-like"/>
    <property type="match status" value="1"/>
</dbReference>
<dbReference type="NCBIfam" id="TIGR01549">
    <property type="entry name" value="HAD-SF-IA-v1"/>
    <property type="match status" value="1"/>
</dbReference>
<dbReference type="PANTHER" id="PTHR43434:SF1">
    <property type="entry name" value="PHOSPHOGLYCOLATE PHOSPHATASE"/>
    <property type="match status" value="1"/>
</dbReference>
<dbReference type="PANTHER" id="PTHR43434">
    <property type="entry name" value="PHOSPHOGLYCOLATE PHOSPHATASE"/>
    <property type="match status" value="1"/>
</dbReference>
<feature type="non-terminal residue" evidence="1">
    <location>
        <position position="1"/>
    </location>
</feature>
<dbReference type="InterPro" id="IPR036412">
    <property type="entry name" value="HAD-like_sf"/>
</dbReference>